<comment type="caution">
    <text evidence="2">The sequence shown here is derived from an EMBL/GenBank/DDBJ whole genome shotgun (WGS) entry which is preliminary data.</text>
</comment>
<accession>A0A423JDN5</accession>
<organism evidence="2 3">
    <name type="scientific">Pseudomonas frederiksbergensis</name>
    <dbReference type="NCBI Taxonomy" id="104087"/>
    <lineage>
        <taxon>Bacteria</taxon>
        <taxon>Pseudomonadati</taxon>
        <taxon>Pseudomonadota</taxon>
        <taxon>Gammaproteobacteria</taxon>
        <taxon>Pseudomonadales</taxon>
        <taxon>Pseudomonadaceae</taxon>
        <taxon>Pseudomonas</taxon>
    </lineage>
</organism>
<dbReference type="EMBL" id="MOBL01000004">
    <property type="protein sequence ID" value="RON35765.1"/>
    <property type="molecule type" value="Genomic_DNA"/>
</dbReference>
<reference evidence="2 3" key="1">
    <citation type="submission" date="2016-10" db="EMBL/GenBank/DDBJ databases">
        <title>Comparative genome analysis of multiple Pseudomonas spp. focuses on biocontrol and plant growth promoting traits.</title>
        <authorList>
            <person name="Tao X.-Y."/>
            <person name="Taylor C.G."/>
        </authorList>
    </citation>
    <scope>NUCLEOTIDE SEQUENCE [LARGE SCALE GENOMIC DNA]</scope>
    <source>
        <strain evidence="2 3">94G2</strain>
    </source>
</reference>
<keyword evidence="1" id="KW-0732">Signal</keyword>
<dbReference type="Proteomes" id="UP000283260">
    <property type="component" value="Unassembled WGS sequence"/>
</dbReference>
<feature type="chain" id="PRO_5019498719" evidence="1">
    <location>
        <begin position="30"/>
        <end position="227"/>
    </location>
</feature>
<dbReference type="AlphaFoldDB" id="A0A423JDN5"/>
<evidence type="ECO:0000313" key="2">
    <source>
        <dbReference type="EMBL" id="RON35765.1"/>
    </source>
</evidence>
<evidence type="ECO:0000256" key="1">
    <source>
        <dbReference type="SAM" id="SignalP"/>
    </source>
</evidence>
<evidence type="ECO:0000313" key="3">
    <source>
        <dbReference type="Proteomes" id="UP000283260"/>
    </source>
</evidence>
<name>A0A423JDN5_9PSED</name>
<protein>
    <submittedName>
        <fullName evidence="2">Uncharacterized protein</fullName>
    </submittedName>
</protein>
<proteinExistence type="predicted"/>
<gene>
    <name evidence="2" type="ORF">BK661_05235</name>
</gene>
<feature type="signal peptide" evidence="1">
    <location>
        <begin position="1"/>
        <end position="29"/>
    </location>
</feature>
<sequence>MHVGVAMRKIHAASFALFLVLCGVRVASAESTFSFESAETLDDMSSLIRSKTPLGSSRENVRKIFVEEGRATLKVKKDDSSVEKYIYDIDLCHYYIWRWNISFDYDGSDQLRQAYVNGNTVFPHGNPKKVIPKFAEEGKKASIYRMQRPRAEAYKGESSLVFLLFDRDSDPSTTDDQALLGAGPSRADPINMGKLVTYTDVEPWRSIFDFEAADRIVPYQGNCNTSR</sequence>